<dbReference type="InterPro" id="IPR001853">
    <property type="entry name" value="DSBA-like_thioredoxin_dom"/>
</dbReference>
<dbReference type="PANTHER" id="PTHR13887">
    <property type="entry name" value="GLUTATHIONE S-TRANSFERASE KAPPA"/>
    <property type="match status" value="1"/>
</dbReference>
<accession>A0A4V0YZL7</accession>
<proteinExistence type="predicted"/>
<dbReference type="GO" id="GO:0016491">
    <property type="term" value="F:oxidoreductase activity"/>
    <property type="evidence" value="ECO:0007669"/>
    <property type="project" value="InterPro"/>
</dbReference>
<reference evidence="2 3" key="1">
    <citation type="submission" date="2019-01" db="EMBL/GenBank/DDBJ databases">
        <title>Ktedonosporobacter rubrisoli SCAWS-G2.</title>
        <authorList>
            <person name="Huang Y."/>
            <person name="Yan B."/>
        </authorList>
    </citation>
    <scope>NUCLEOTIDE SEQUENCE [LARGE SCALE GENOMIC DNA]</scope>
    <source>
        <strain evidence="2 3">SCAWS-G2</strain>
    </source>
</reference>
<dbReference type="AlphaFoldDB" id="A0A4V0YZL7"/>
<gene>
    <name evidence="2" type="ORF">EPA93_30955</name>
</gene>
<organism evidence="2 3">
    <name type="scientific">Ktedonosporobacter rubrisoli</name>
    <dbReference type="NCBI Taxonomy" id="2509675"/>
    <lineage>
        <taxon>Bacteria</taxon>
        <taxon>Bacillati</taxon>
        <taxon>Chloroflexota</taxon>
        <taxon>Ktedonobacteria</taxon>
        <taxon>Ktedonobacterales</taxon>
        <taxon>Ktedonosporobacteraceae</taxon>
        <taxon>Ktedonosporobacter</taxon>
    </lineage>
</organism>
<dbReference type="EMBL" id="CP035758">
    <property type="protein sequence ID" value="QBD80161.1"/>
    <property type="molecule type" value="Genomic_DNA"/>
</dbReference>
<protein>
    <recommendedName>
        <fullName evidence="1">DSBA-like thioredoxin domain-containing protein</fullName>
    </recommendedName>
</protein>
<dbReference type="OrthoDB" id="9799122at2"/>
<keyword evidence="3" id="KW-1185">Reference proteome</keyword>
<dbReference type="Proteomes" id="UP000290365">
    <property type="component" value="Chromosome"/>
</dbReference>
<dbReference type="PANTHER" id="PTHR13887:SF41">
    <property type="entry name" value="THIOREDOXIN SUPERFAMILY PROTEIN"/>
    <property type="match status" value="1"/>
</dbReference>
<dbReference type="Pfam" id="PF01323">
    <property type="entry name" value="DSBA"/>
    <property type="match status" value="1"/>
</dbReference>
<name>A0A4V0YZL7_KTERU</name>
<dbReference type="Gene3D" id="3.40.30.10">
    <property type="entry name" value="Glutaredoxin"/>
    <property type="match status" value="1"/>
</dbReference>
<sequence length="184" mass="20404">MEKLQDNFDIDIHWHAFMLRPPGSPPMPPAYRERIEASRPALLQRTSEQYGLEMNPGPLGIDSRPALIAEKYAASQGKGNAFHDAIMKAYWQKARSIDDPAVLQEIATEVGLQVPDISAVLSNSSYEDAVSTDMKQAHSYGLDAVPALIFNAQYLVSGAQPYELLKRVVEKVQEEDDADKTEST</sequence>
<dbReference type="InterPro" id="IPR036249">
    <property type="entry name" value="Thioredoxin-like_sf"/>
</dbReference>
<dbReference type="KEGG" id="kbs:EPA93_30955"/>
<evidence type="ECO:0000313" key="2">
    <source>
        <dbReference type="EMBL" id="QBD80161.1"/>
    </source>
</evidence>
<feature type="domain" description="DSBA-like thioredoxin" evidence="1">
    <location>
        <begin position="1"/>
        <end position="167"/>
    </location>
</feature>
<dbReference type="SUPFAM" id="SSF52833">
    <property type="entry name" value="Thioredoxin-like"/>
    <property type="match status" value="1"/>
</dbReference>
<evidence type="ECO:0000259" key="1">
    <source>
        <dbReference type="Pfam" id="PF01323"/>
    </source>
</evidence>
<evidence type="ECO:0000313" key="3">
    <source>
        <dbReference type="Proteomes" id="UP000290365"/>
    </source>
</evidence>